<evidence type="ECO:0000259" key="3">
    <source>
        <dbReference type="Pfam" id="PF20009"/>
    </source>
</evidence>
<gene>
    <name evidence="6" type="ORF">IF651_13385</name>
</gene>
<feature type="domain" description="DUF7927" evidence="4">
    <location>
        <begin position="2256"/>
        <end position="2376"/>
    </location>
</feature>
<dbReference type="GO" id="GO:0005975">
    <property type="term" value="P:carbohydrate metabolic process"/>
    <property type="evidence" value="ECO:0007669"/>
    <property type="project" value="UniProtKB-ARBA"/>
</dbReference>
<feature type="compositionally biased region" description="Pro residues" evidence="1">
    <location>
        <begin position="2403"/>
        <end position="2432"/>
    </location>
</feature>
<feature type="domain" description="DUF7927" evidence="4">
    <location>
        <begin position="1266"/>
        <end position="1401"/>
    </location>
</feature>
<keyword evidence="7" id="KW-1185">Reference proteome</keyword>
<feature type="domain" description="DUF7933" evidence="5">
    <location>
        <begin position="365"/>
        <end position="481"/>
    </location>
</feature>
<evidence type="ECO:0000313" key="7">
    <source>
        <dbReference type="Proteomes" id="UP000610846"/>
    </source>
</evidence>
<dbReference type="Gene3D" id="2.60.40.10">
    <property type="entry name" value="Immunoglobulins"/>
    <property type="match status" value="2"/>
</dbReference>
<evidence type="ECO:0000256" key="1">
    <source>
        <dbReference type="SAM" id="MobiDB-lite"/>
    </source>
</evidence>
<sequence length="2488" mass="247882">MARTRRPAGGARAAGASRRWSGARGAAGPAALSLVLTAGLVAVPTVAVPPEVLPHAEAAPGSPGVMEAPELFYVENFENVTWPEPNAPGQLGTNANAWDAGDYVQTLTEYPLGGEPGDPAFQPGYLNANGTTTYTADPAWAAGTLCNGIVVAAHGNYGFSNANLDVPLPQPGPATGCGTGSNFNNLRIMAGSMGSWHLDAAYPYQGSPLGTTASQLDNHVVSSFTNGDAGAGTMLEFDDEIPVDAGRYYQFSIDIASASCIVRNNTGALPQIFVTQGSDPEISAFSTTLNSCLLQGTAGGGAQYGPGGGGNNVARQRTTRVGTFVGDTAIRTTGTTVGLRVDNQRATGNGNDTAFDNILLLDTTPKVDKEFSAYATHDGAYPTGDDATLTFTVTNTHVPGDPATPSGPKEDFAFTDTLAPGLEPTGTSSTTCGDGTVAVDAAAGTVQLTGGDLAGSDLVTCTVTVGVTSATAGTYTNGPDDLELVGLNPPGTTDITFEDAGPVSCPASAQLFQYVPDRPVTSVYDVDLVSGESTDRGTLPRYGANGVGYNAIDGWYYGPVPVGQTGGELQFTATSPDLATQTDLWAPDFSGVGYLSAAGFPAGVNIGDVSPDGVWYGSTAEPTGATWFSMDVDPGSPTFGTVLSGDDSYGTGSTNNQPGDDWSYHDGFLWSVGFNATTRNTLIFRMDPAAGRQSAMSVWAFKGSLAAPDGQNPSGQPGGGSSWGATYLDDAGFLYASNNGTGQIWRFDLTDAAAPAQFFAYGPPSTGNDGARCPGPLPTDFGDAPASYGTVLEDGGPFHGVGDAASPALTLGETVTIESDGQPVASAASDQDDAFADDPVLPVNAGTVSLTVPVVNASGEAAGVAGWIDLDGDGTFDPGERAAADAGTTSGDVTLAWSVPAGTTPKSTYLRLRAVLGSAPPSPTGTSTASAGLDSGEVEDWPLTLAELPLDLGDAPASYGTLLADDGPRHAVVGYDPVTSTAPLMLGDENTVDVEGDGVPGAGADGDDLAGVDDEGSIVEPVELVAGREGTLSVEATNDTAADATLATWVDVDASGTFDADELVTTTVPAGSGPEDHPLTIDASGAAAGTTYGRVRLFAGGTDDPSPTGEWVGGEVEDYAITVLEPSLQVTKTASSSESPLVPGSEVTYTVVAENVGDADFTTDVPATFADDLSGVLDDAAVTAGPTASAGISAIDGDALAWTGALAAGESATVTYTVTVGDPLPGAGDAVLTNAVVGGQCADPAVTDPVDPAFDPDCVTVTPVADLTVVKSSTPSADPLAAGDTVEYTVTVTNTGGASYASPALAVFTDDLTDVLDDATVTTAAEASTGSATLVGGTLSWSGALGVGASATVTYTVTVDDPAPGGPGDGVLTNAVVGGQCPAPPVTDPDDAAFDPDCVTTDPVQAFTVVKSSTADPDPVVPDGTVEYTVTVTNTGGVPYAAPALASFADDLSGVLDDAEVTTGPVASAGTATLTGTTLSWTGELPVGGTVVVTYTVTVGDPLVGGERDGVLTNAVVGGQCPDPAVTDPDDAAFDPGCVTVDPVEDYVVVKVATPSSVPLEPSGTVEYTLSVINSGGVDLAAASVTDDLADVLDDAAIATAPAVSSSNADPGTLAVTASTVSWTGPLAVGDVATITYTVTVGAPVPAGGDAVLTNALVGGQCPDPPVADPDDPAFDPSCVTVTPVAQVLVEKSSDAPAAVSGGETITYSVTITNTGGYDYTVDEPATFTDDLTDVLDDASIVVDSVTVTPSGQGDVDEDLPTLTWVGPLAVGESVTVSYALVVAAPPAAGAELVNTVTGPPESNCAPDAGTADARCSVTVPTLGLEVTKSSSSDGDPLVPGAVVTYTITARSTGTGDYTDEVPATVVDDLTGVLDDAAYGGDVTARVGGDDVGTTDDSALPALSWAGPVAAGETVTITYTVTVGDPLPEAGDGVLANGVSGGQCPDPAVTEPDDPAFDPACATVDPVRALDVVKSKTAPAGDRLEPGQDVTYQIVVTNVGGAAYTAEDPATVADDLTRVLDDAAYGDDATADVGVLTYAEPTLSWTGALVPGAAATITYSVTVADPISGDGFLLNAVTGPPESSCPPGTDDVDCSVLLPGRQLALTKTAAPTGPVAAGDVVTFTVTATNLSEAPYTDEFPALVVDDLAGVLDDAAYDGDATLAPASGTLVYDEPRLVWVGPIPGLGSVTLTYSVTVTDPLAGDGLLENTVFEAVPPPLGCTGDDCDDTPPTPACTGGAVPATGRPCETTATPVRALEILKTSDAGDQVDPGDTVGYSIVVTNTGGYAYTTDDPAMFTDDMTDVLDDATYADDVAATAGSATFAVPTLTWSGPLEPGATVAVTYSVTVAGASDGADGDASLVNRVTGPRESSCAPVEEPVALAATAAFVALAAPPACATQVPVAEPPGTSPPTPPEPTPPDPALPGSTPPSVPPGQSTGAAPPAGTPPGPIPPGSLATTGASLGAVAVLALLLVAVGVALAARRRSRGG</sequence>
<evidence type="ECO:0000256" key="2">
    <source>
        <dbReference type="SAM" id="Phobius"/>
    </source>
</evidence>
<feature type="domain" description="DUF7927" evidence="4">
    <location>
        <begin position="1407"/>
        <end position="1531"/>
    </location>
</feature>
<dbReference type="Pfam" id="PF25564">
    <property type="entry name" value="DUF7933"/>
    <property type="match status" value="1"/>
</dbReference>
<feature type="domain" description="DUF7927" evidence="4">
    <location>
        <begin position="1970"/>
        <end position="2094"/>
    </location>
</feature>
<feature type="domain" description="GEVED" evidence="3">
    <location>
        <begin position="1046"/>
        <end position="1122"/>
    </location>
</feature>
<feature type="domain" description="DUF7927" evidence="4">
    <location>
        <begin position="1825"/>
        <end position="1959"/>
    </location>
</feature>
<keyword evidence="2" id="KW-1133">Transmembrane helix</keyword>
<keyword evidence="2" id="KW-0812">Transmembrane</keyword>
<feature type="compositionally biased region" description="Low complexity" evidence="1">
    <location>
        <begin position="7"/>
        <end position="22"/>
    </location>
</feature>
<feature type="region of interest" description="Disordered" evidence="1">
    <location>
        <begin position="2400"/>
        <end position="2458"/>
    </location>
</feature>
<feature type="domain" description="GEVED" evidence="3">
    <location>
        <begin position="864"/>
        <end position="943"/>
    </location>
</feature>
<reference evidence="6" key="2">
    <citation type="submission" date="2020-09" db="EMBL/GenBank/DDBJ databases">
        <authorList>
            <person name="Yu Y."/>
        </authorList>
    </citation>
    <scope>NUCLEOTIDE SEQUENCE</scope>
    <source>
        <strain evidence="6">KCTC 49039</strain>
    </source>
</reference>
<feature type="domain" description="DUF7927" evidence="4">
    <location>
        <begin position="1690"/>
        <end position="1809"/>
    </location>
</feature>
<evidence type="ECO:0000313" key="6">
    <source>
        <dbReference type="EMBL" id="MBD8080047.1"/>
    </source>
</evidence>
<name>A0A927J1B4_9MICO</name>
<organism evidence="6 7">
    <name type="scientific">Cellulosimicrobium arenosum</name>
    <dbReference type="NCBI Taxonomy" id="2708133"/>
    <lineage>
        <taxon>Bacteria</taxon>
        <taxon>Bacillati</taxon>
        <taxon>Actinomycetota</taxon>
        <taxon>Actinomycetes</taxon>
        <taxon>Micrococcales</taxon>
        <taxon>Promicromonosporaceae</taxon>
        <taxon>Cellulosimicrobium</taxon>
    </lineage>
</organism>
<dbReference type="InterPro" id="IPR057687">
    <property type="entry name" value="DUF7927"/>
</dbReference>
<feature type="transmembrane region" description="Helical" evidence="2">
    <location>
        <begin position="2460"/>
        <end position="2481"/>
    </location>
</feature>
<evidence type="ECO:0000259" key="5">
    <source>
        <dbReference type="Pfam" id="PF25564"/>
    </source>
</evidence>
<feature type="domain" description="DUF7927" evidence="4">
    <location>
        <begin position="2104"/>
        <end position="2235"/>
    </location>
</feature>
<dbReference type="Pfam" id="PF25549">
    <property type="entry name" value="DUF7927"/>
    <property type="match status" value="9"/>
</dbReference>
<accession>A0A927J1B4</accession>
<dbReference type="Proteomes" id="UP000610846">
    <property type="component" value="Unassembled WGS sequence"/>
</dbReference>
<dbReference type="EMBL" id="JACYHB010000011">
    <property type="protein sequence ID" value="MBD8080047.1"/>
    <property type="molecule type" value="Genomic_DNA"/>
</dbReference>
<feature type="domain" description="DUF7927" evidence="4">
    <location>
        <begin position="1547"/>
        <end position="1680"/>
    </location>
</feature>
<dbReference type="Pfam" id="PF20009">
    <property type="entry name" value="GEVED"/>
    <property type="match status" value="2"/>
</dbReference>
<dbReference type="RefSeq" id="WP_191829620.1">
    <property type="nucleotide sequence ID" value="NZ_JACYHB010000011.1"/>
</dbReference>
<evidence type="ECO:0000259" key="4">
    <source>
        <dbReference type="Pfam" id="PF25549"/>
    </source>
</evidence>
<dbReference type="InterPro" id="IPR045474">
    <property type="entry name" value="GEVED"/>
</dbReference>
<feature type="compositionally biased region" description="Pro residues" evidence="1">
    <location>
        <begin position="2443"/>
        <end position="2452"/>
    </location>
</feature>
<feature type="compositionally biased region" description="Low complexity" evidence="1">
    <location>
        <begin position="2433"/>
        <end position="2442"/>
    </location>
</feature>
<feature type="domain" description="DUF7927" evidence="4">
    <location>
        <begin position="1128"/>
        <end position="1260"/>
    </location>
</feature>
<feature type="region of interest" description="Disordered" evidence="1">
    <location>
        <begin position="1"/>
        <end position="22"/>
    </location>
</feature>
<keyword evidence="2" id="KW-0472">Membrane</keyword>
<proteinExistence type="predicted"/>
<protein>
    <submittedName>
        <fullName evidence="6">DUF11 domain-containing protein</fullName>
    </submittedName>
</protein>
<reference evidence="6" key="1">
    <citation type="journal article" date="2018" name="Curr. Microbiol.">
        <title>Cellulosimicrobium arenosum sp. nov., Isolated from Marine Sediment Sand.</title>
        <authorList>
            <person name="Oh M."/>
            <person name="Kim J.H."/>
            <person name="Yoon J.H."/>
            <person name="Schumann P."/>
            <person name="Kim W."/>
        </authorList>
    </citation>
    <scope>NUCLEOTIDE SEQUENCE</scope>
    <source>
        <strain evidence="6">KCTC 49039</strain>
    </source>
</reference>
<dbReference type="InterPro" id="IPR057693">
    <property type="entry name" value="DUF7933"/>
</dbReference>
<comment type="caution">
    <text evidence="6">The sequence shown here is derived from an EMBL/GenBank/DDBJ whole genome shotgun (WGS) entry which is preliminary data.</text>
</comment>
<dbReference type="InterPro" id="IPR013783">
    <property type="entry name" value="Ig-like_fold"/>
</dbReference>